<sequence>MARFLVAFKQRKFFDTPFCSPATKTIFFCGVWFQPRRPRCPGGRLSASGLESSRFETRSHQRSAVEANLVCVKSVVHIVIEGAKESVSKLHVGEIR</sequence>
<protein>
    <submittedName>
        <fullName evidence="1">Uncharacterized protein</fullName>
    </submittedName>
</protein>
<dbReference type="EMBL" id="BGPR01003293">
    <property type="protein sequence ID" value="GBM86204.1"/>
    <property type="molecule type" value="Genomic_DNA"/>
</dbReference>
<dbReference type="Proteomes" id="UP000499080">
    <property type="component" value="Unassembled WGS sequence"/>
</dbReference>
<keyword evidence="2" id="KW-1185">Reference proteome</keyword>
<comment type="caution">
    <text evidence="1">The sequence shown here is derived from an EMBL/GenBank/DDBJ whole genome shotgun (WGS) entry which is preliminary data.</text>
</comment>
<name>A0A4Y2J8F1_ARAVE</name>
<reference evidence="1 2" key="1">
    <citation type="journal article" date="2019" name="Sci. Rep.">
        <title>Orb-weaving spider Araneus ventricosus genome elucidates the spidroin gene catalogue.</title>
        <authorList>
            <person name="Kono N."/>
            <person name="Nakamura H."/>
            <person name="Ohtoshi R."/>
            <person name="Moran D.A.P."/>
            <person name="Shinohara A."/>
            <person name="Yoshida Y."/>
            <person name="Fujiwara M."/>
            <person name="Mori M."/>
            <person name="Tomita M."/>
            <person name="Arakawa K."/>
        </authorList>
    </citation>
    <scope>NUCLEOTIDE SEQUENCE [LARGE SCALE GENOMIC DNA]</scope>
</reference>
<gene>
    <name evidence="1" type="ORF">AVEN_239237_1</name>
</gene>
<dbReference type="AlphaFoldDB" id="A0A4Y2J8F1"/>
<evidence type="ECO:0000313" key="1">
    <source>
        <dbReference type="EMBL" id="GBM86204.1"/>
    </source>
</evidence>
<accession>A0A4Y2J8F1</accession>
<evidence type="ECO:0000313" key="2">
    <source>
        <dbReference type="Proteomes" id="UP000499080"/>
    </source>
</evidence>
<organism evidence="1 2">
    <name type="scientific">Araneus ventricosus</name>
    <name type="common">Orbweaver spider</name>
    <name type="synonym">Epeira ventricosa</name>
    <dbReference type="NCBI Taxonomy" id="182803"/>
    <lineage>
        <taxon>Eukaryota</taxon>
        <taxon>Metazoa</taxon>
        <taxon>Ecdysozoa</taxon>
        <taxon>Arthropoda</taxon>
        <taxon>Chelicerata</taxon>
        <taxon>Arachnida</taxon>
        <taxon>Araneae</taxon>
        <taxon>Araneomorphae</taxon>
        <taxon>Entelegynae</taxon>
        <taxon>Araneoidea</taxon>
        <taxon>Araneidae</taxon>
        <taxon>Araneus</taxon>
    </lineage>
</organism>
<proteinExistence type="predicted"/>